<evidence type="ECO:0000313" key="6">
    <source>
        <dbReference type="EMBL" id="RWA07665.1"/>
    </source>
</evidence>
<evidence type="ECO:0000313" key="7">
    <source>
        <dbReference type="Proteomes" id="UP000286045"/>
    </source>
</evidence>
<dbReference type="Gene3D" id="3.90.1580.10">
    <property type="entry name" value="paralog of FGE (formylglycine-generating enzyme)"/>
    <property type="match status" value="1"/>
</dbReference>
<organism evidence="6 7">
    <name type="scientific">Xylaria grammica</name>
    <dbReference type="NCBI Taxonomy" id="363999"/>
    <lineage>
        <taxon>Eukaryota</taxon>
        <taxon>Fungi</taxon>
        <taxon>Dikarya</taxon>
        <taxon>Ascomycota</taxon>
        <taxon>Pezizomycotina</taxon>
        <taxon>Sordariomycetes</taxon>
        <taxon>Xylariomycetidae</taxon>
        <taxon>Xylariales</taxon>
        <taxon>Xylariaceae</taxon>
        <taxon>Xylaria</taxon>
    </lineage>
</organism>
<evidence type="ECO:0008006" key="8">
    <source>
        <dbReference type="Google" id="ProtNLM"/>
    </source>
</evidence>
<sequence>MAPRPNPYAFPLKVEEYAARPVPSLEEWRTMWKAWDLVTTKMIPADALMEQPIPLRNPLKFYVGHIPTFEDIHLTRATGRPPTEPAYYAQIFERGIDPDVDDPTQCHDHSELPTVWPSLSEMLDYRGKVKLRIKSLYESGEAYEDRCIGRALWVGPRQLPPPGIPRPDFAGMAEKAAAERVENQWFVIPEQEFTIGYEDPESDGGPDRFFAWDNEREPYDVAVPSFEAQARPISVGEYAKYLVDTGSDKIPALWIKFERNMNPDAASEARDHNNVPSALDAFISQHGMRTVWGPIPLSQALDWAATASYKELAAYARWAGAHIPTMNEVRSIHEYVERQRGAPESSINKTFHTDPNAIFVDLTGTNVGLQNFHPMPVTQNGGRLCGLGDFGGAWEWSHTLFTPHPGFRPMSIYPGYSGKRDGVSPANNTLED</sequence>
<dbReference type="PANTHER" id="PTHR43397:SF1">
    <property type="entry name" value="ERGOTHIONEINE BIOSYNTHESIS PROTEIN 1"/>
    <property type="match status" value="1"/>
</dbReference>
<feature type="domain" description="DinB-like" evidence="5">
    <location>
        <begin position="42"/>
        <end position="150"/>
    </location>
</feature>
<evidence type="ECO:0000259" key="5">
    <source>
        <dbReference type="Pfam" id="PF12867"/>
    </source>
</evidence>
<protein>
    <recommendedName>
        <fullName evidence="8">Sulfatase-modifying factor enzyme domain-containing protein</fullName>
    </recommendedName>
</protein>
<dbReference type="STRING" id="363999.A0A439CZP1"/>
<dbReference type="InterPro" id="IPR024775">
    <property type="entry name" value="DinB-like"/>
</dbReference>
<feature type="domain" description="Sulfatase-modifying factor enzyme-like" evidence="4">
    <location>
        <begin position="187"/>
        <end position="414"/>
    </location>
</feature>
<evidence type="ECO:0000256" key="2">
    <source>
        <dbReference type="ARBA" id="ARBA00023004"/>
    </source>
</evidence>
<dbReference type="Proteomes" id="UP000286045">
    <property type="component" value="Unassembled WGS sequence"/>
</dbReference>
<dbReference type="Pfam" id="PF03781">
    <property type="entry name" value="FGE-sulfatase"/>
    <property type="match status" value="1"/>
</dbReference>
<dbReference type="EMBL" id="RYZI01000244">
    <property type="protein sequence ID" value="RWA07665.1"/>
    <property type="molecule type" value="Genomic_DNA"/>
</dbReference>
<name>A0A439CZP1_9PEZI</name>
<keyword evidence="7" id="KW-1185">Reference proteome</keyword>
<dbReference type="Pfam" id="PF12867">
    <property type="entry name" value="DinB_2"/>
    <property type="match status" value="1"/>
</dbReference>
<accession>A0A439CZP1</accession>
<dbReference type="InterPro" id="IPR051128">
    <property type="entry name" value="EgtD_Methyltrsf_superfamily"/>
</dbReference>
<dbReference type="SUPFAM" id="SSF56436">
    <property type="entry name" value="C-type lectin-like"/>
    <property type="match status" value="1"/>
</dbReference>
<comment type="pathway">
    <text evidence="3">Amino-acid biosynthesis; ergothioneine biosynthesis.</text>
</comment>
<evidence type="ECO:0000256" key="3">
    <source>
        <dbReference type="ARBA" id="ARBA00037882"/>
    </source>
</evidence>
<gene>
    <name evidence="6" type="ORF">EKO27_g7434</name>
</gene>
<dbReference type="PANTHER" id="PTHR43397">
    <property type="entry name" value="ERGOTHIONEINE BIOSYNTHESIS PROTEIN 1"/>
    <property type="match status" value="1"/>
</dbReference>
<evidence type="ECO:0000256" key="1">
    <source>
        <dbReference type="ARBA" id="ARBA00023002"/>
    </source>
</evidence>
<dbReference type="InterPro" id="IPR005532">
    <property type="entry name" value="SUMF_dom"/>
</dbReference>
<reference evidence="6 7" key="1">
    <citation type="submission" date="2018-12" db="EMBL/GenBank/DDBJ databases">
        <title>Draft genome sequence of Xylaria grammica IHI A82.</title>
        <authorList>
            <person name="Buettner E."/>
            <person name="Kellner H."/>
        </authorList>
    </citation>
    <scope>NUCLEOTIDE SEQUENCE [LARGE SCALE GENOMIC DNA]</scope>
    <source>
        <strain evidence="6 7">IHI A82</strain>
    </source>
</reference>
<keyword evidence="1" id="KW-0560">Oxidoreductase</keyword>
<evidence type="ECO:0000259" key="4">
    <source>
        <dbReference type="Pfam" id="PF03781"/>
    </source>
</evidence>
<dbReference type="InterPro" id="IPR016187">
    <property type="entry name" value="CTDL_fold"/>
</dbReference>
<dbReference type="InterPro" id="IPR042095">
    <property type="entry name" value="SUMF_sf"/>
</dbReference>
<dbReference type="AlphaFoldDB" id="A0A439CZP1"/>
<proteinExistence type="predicted"/>
<comment type="caution">
    <text evidence="6">The sequence shown here is derived from an EMBL/GenBank/DDBJ whole genome shotgun (WGS) entry which is preliminary data.</text>
</comment>
<keyword evidence="2" id="KW-0408">Iron</keyword>